<evidence type="ECO:0000313" key="2">
    <source>
        <dbReference type="EMBL" id="CAI0423429.1"/>
    </source>
</evidence>
<reference evidence="1" key="1">
    <citation type="submission" date="2022-08" db="EMBL/GenBank/DDBJ databases">
        <authorList>
            <person name="Gutierrez-Valencia J."/>
        </authorList>
    </citation>
    <scope>NUCLEOTIDE SEQUENCE</scope>
</reference>
<evidence type="ECO:0000313" key="3">
    <source>
        <dbReference type="Proteomes" id="UP001154282"/>
    </source>
</evidence>
<dbReference type="EMBL" id="CAMGYJ010000005">
    <property type="protein sequence ID" value="CAI0423429.1"/>
    <property type="molecule type" value="Genomic_DNA"/>
</dbReference>
<gene>
    <name evidence="1" type="ORF">LITE_LOCUS19512</name>
    <name evidence="2" type="ORF">LITE_LOCUS19514</name>
</gene>
<dbReference type="AlphaFoldDB" id="A0AAV0KN31"/>
<dbReference type="Proteomes" id="UP001154282">
    <property type="component" value="Unassembled WGS sequence"/>
</dbReference>
<accession>A0AAV0KN31</accession>
<protein>
    <submittedName>
        <fullName evidence="1">Uncharacterized protein</fullName>
    </submittedName>
</protein>
<evidence type="ECO:0000313" key="1">
    <source>
        <dbReference type="EMBL" id="CAI0423421.1"/>
    </source>
</evidence>
<comment type="caution">
    <text evidence="1">The sequence shown here is derived from an EMBL/GenBank/DDBJ whole genome shotgun (WGS) entry which is preliminary data.</text>
</comment>
<sequence>MATLCREMWSMVVCGSWKRKALLFLGRKGISC</sequence>
<keyword evidence="3" id="KW-1185">Reference proteome</keyword>
<proteinExistence type="predicted"/>
<dbReference type="EMBL" id="CAMGYJ010000005">
    <property type="protein sequence ID" value="CAI0423421.1"/>
    <property type="molecule type" value="Genomic_DNA"/>
</dbReference>
<organism evidence="1 3">
    <name type="scientific">Linum tenue</name>
    <dbReference type="NCBI Taxonomy" id="586396"/>
    <lineage>
        <taxon>Eukaryota</taxon>
        <taxon>Viridiplantae</taxon>
        <taxon>Streptophyta</taxon>
        <taxon>Embryophyta</taxon>
        <taxon>Tracheophyta</taxon>
        <taxon>Spermatophyta</taxon>
        <taxon>Magnoliopsida</taxon>
        <taxon>eudicotyledons</taxon>
        <taxon>Gunneridae</taxon>
        <taxon>Pentapetalae</taxon>
        <taxon>rosids</taxon>
        <taxon>fabids</taxon>
        <taxon>Malpighiales</taxon>
        <taxon>Linaceae</taxon>
        <taxon>Linum</taxon>
    </lineage>
</organism>
<name>A0AAV0KN31_9ROSI</name>